<keyword evidence="3" id="KW-1185">Reference proteome</keyword>
<evidence type="ECO:0000313" key="2">
    <source>
        <dbReference type="EMBL" id="KAG5761188.1"/>
    </source>
</evidence>
<evidence type="ECO:0000256" key="1">
    <source>
        <dbReference type="ARBA" id="ARBA00022729"/>
    </source>
</evidence>
<dbReference type="Proteomes" id="UP000750502">
    <property type="component" value="Unassembled WGS sequence"/>
</dbReference>
<accession>A0A9P7HS54</accession>
<keyword evidence="1" id="KW-0732">Signal</keyword>
<evidence type="ECO:0008006" key="4">
    <source>
        <dbReference type="Google" id="ProtNLM"/>
    </source>
</evidence>
<dbReference type="OrthoDB" id="3915838at2759"/>
<dbReference type="InterPro" id="IPR013517">
    <property type="entry name" value="FG-GAP"/>
</dbReference>
<dbReference type="Gene3D" id="2.130.10.130">
    <property type="entry name" value="Integrin alpha, N-terminal"/>
    <property type="match status" value="1"/>
</dbReference>
<dbReference type="InterPro" id="IPR028994">
    <property type="entry name" value="Integrin_alpha_N"/>
</dbReference>
<dbReference type="EMBL" id="JADFTT010000472">
    <property type="protein sequence ID" value="KAG5761188.1"/>
    <property type="molecule type" value="Genomic_DNA"/>
</dbReference>
<sequence>MMNALDYVFLQHEESDGEHTFTIRTWKNIGGGGTELNADGNRYCNMWGHGDEKSDFIRIAPDGTMRGWKNWSRKVLLGGNTFWQAEERDIWVPSDYGKTIHDRRNIHLADWDGDGTCDVILVDPSQEFKVVDVWLNERPYKEGWNWNHQWNPESANDVRCKNQKNGLGIHDFAVHIADLTNNGRSDYLCMAGDGTTNAWIHNDDNSLTDAQQIQKPEGPDRANLRWHDVNGDGKADIIWVDKFNGNAKVYYNEGQGDNSGSSFKWNEPSEAFEGSIAGTCQYFPDLDGNGRADLHSVLGTQDNKANTWLSAECGLNDRSRDSFGLNGVVDPELPTPPDNCCR</sequence>
<evidence type="ECO:0000313" key="3">
    <source>
        <dbReference type="Proteomes" id="UP000750502"/>
    </source>
</evidence>
<dbReference type="AlphaFoldDB" id="A0A9P7HS54"/>
<reference evidence="2" key="2">
    <citation type="submission" date="2020-10" db="EMBL/GenBank/DDBJ databases">
        <authorList>
            <person name="Peck L.D."/>
            <person name="Nowell R.W."/>
            <person name="Flood J."/>
            <person name="Ryan M.J."/>
            <person name="Barraclough T.G."/>
        </authorList>
    </citation>
    <scope>NUCLEOTIDE SEQUENCE</scope>
    <source>
        <strain evidence="2">IMI 127659i</strain>
    </source>
</reference>
<proteinExistence type="predicted"/>
<protein>
    <recommendedName>
        <fullName evidence="4">VCBS repeat-containing protein</fullName>
    </recommendedName>
</protein>
<dbReference type="SUPFAM" id="SSF69318">
    <property type="entry name" value="Integrin alpha N-terminal domain"/>
    <property type="match status" value="1"/>
</dbReference>
<gene>
    <name evidence="2" type="ORF">H9Q72_010693</name>
</gene>
<name>A0A9P7HS54_9HYPO</name>
<comment type="caution">
    <text evidence="2">The sequence shown here is derived from an EMBL/GenBank/DDBJ whole genome shotgun (WGS) entry which is preliminary data.</text>
</comment>
<dbReference type="Pfam" id="PF13517">
    <property type="entry name" value="FG-GAP_3"/>
    <property type="match status" value="1"/>
</dbReference>
<reference evidence="2" key="1">
    <citation type="journal article" date="2020" name="bioRxiv">
        <title>Historical genomics reveals the evolutionary mechanisms behind multiple outbreaks of the host-specific coffee wilt pathogen Fusarium xylarioides.</title>
        <authorList>
            <person name="Peck D."/>
            <person name="Nowell R.W."/>
            <person name="Flood J."/>
            <person name="Ryan M.J."/>
            <person name="Barraclough T.G."/>
        </authorList>
    </citation>
    <scope>NUCLEOTIDE SEQUENCE</scope>
    <source>
        <strain evidence="2">IMI 127659i</strain>
    </source>
</reference>
<organism evidence="2 3">
    <name type="scientific">Fusarium xylarioides</name>
    <dbReference type="NCBI Taxonomy" id="221167"/>
    <lineage>
        <taxon>Eukaryota</taxon>
        <taxon>Fungi</taxon>
        <taxon>Dikarya</taxon>
        <taxon>Ascomycota</taxon>
        <taxon>Pezizomycotina</taxon>
        <taxon>Sordariomycetes</taxon>
        <taxon>Hypocreomycetidae</taxon>
        <taxon>Hypocreales</taxon>
        <taxon>Nectriaceae</taxon>
        <taxon>Fusarium</taxon>
        <taxon>Fusarium fujikuroi species complex</taxon>
    </lineage>
</organism>